<dbReference type="EMBL" id="UGYO01000002">
    <property type="protein sequence ID" value="SUJ12614.1"/>
    <property type="molecule type" value="Genomic_DNA"/>
</dbReference>
<evidence type="ECO:0000313" key="4">
    <source>
        <dbReference type="Proteomes" id="UP000254069"/>
    </source>
</evidence>
<feature type="transmembrane region" description="Helical" evidence="1">
    <location>
        <begin position="29"/>
        <end position="52"/>
    </location>
</feature>
<feature type="signal peptide" evidence="2">
    <location>
        <begin position="1"/>
        <end position="19"/>
    </location>
</feature>
<feature type="transmembrane region" description="Helical" evidence="1">
    <location>
        <begin position="130"/>
        <end position="153"/>
    </location>
</feature>
<feature type="transmembrane region" description="Helical" evidence="1">
    <location>
        <begin position="165"/>
        <end position="183"/>
    </location>
</feature>
<evidence type="ECO:0000256" key="2">
    <source>
        <dbReference type="SAM" id="SignalP"/>
    </source>
</evidence>
<feature type="transmembrane region" description="Helical" evidence="1">
    <location>
        <begin position="64"/>
        <end position="81"/>
    </location>
</feature>
<feature type="transmembrane region" description="Helical" evidence="1">
    <location>
        <begin position="93"/>
        <end position="109"/>
    </location>
</feature>
<sequence>MKLKYPCALIALFPLSAMAAQPDGLMAGVFTILVLGGFTLVNLLLQLVFYFNGQYSRPGFVRSHIYWALPIPLITLLLVFWDHASIADLSMNFGLVLIAVALALLPLQLKNSAKVAGPQAGWRLLATSALLLLLANIIWPLTIPAMLIAWSAPDWQQCKENGFKLSRIVLLLAALGLTLYEGFQAWQHFFGS</sequence>
<accession>A0A380C4E5</accession>
<dbReference type="Proteomes" id="UP000254069">
    <property type="component" value="Unassembled WGS sequence"/>
</dbReference>
<proteinExistence type="predicted"/>
<keyword evidence="1" id="KW-0472">Membrane</keyword>
<name>A0A380C4E5_9GAMM</name>
<keyword evidence="1" id="KW-1133">Transmembrane helix</keyword>
<protein>
    <submittedName>
        <fullName evidence="3">Uncharacterized protein</fullName>
    </submittedName>
</protein>
<keyword evidence="2" id="KW-0732">Signal</keyword>
<keyword evidence="4" id="KW-1185">Reference proteome</keyword>
<evidence type="ECO:0000313" key="3">
    <source>
        <dbReference type="EMBL" id="SUJ12614.1"/>
    </source>
</evidence>
<keyword evidence="1" id="KW-0812">Transmembrane</keyword>
<feature type="chain" id="PRO_5016739505" evidence="2">
    <location>
        <begin position="20"/>
        <end position="192"/>
    </location>
</feature>
<organism evidence="3 4">
    <name type="scientific">Shewanella algae</name>
    <dbReference type="NCBI Taxonomy" id="38313"/>
    <lineage>
        <taxon>Bacteria</taxon>
        <taxon>Pseudomonadati</taxon>
        <taxon>Pseudomonadota</taxon>
        <taxon>Gammaproteobacteria</taxon>
        <taxon>Alteromonadales</taxon>
        <taxon>Shewanellaceae</taxon>
        <taxon>Shewanella</taxon>
    </lineage>
</organism>
<dbReference type="AlphaFoldDB" id="A0A380C4E5"/>
<evidence type="ECO:0000256" key="1">
    <source>
        <dbReference type="SAM" id="Phobius"/>
    </source>
</evidence>
<reference evidence="3 4" key="1">
    <citation type="submission" date="2018-06" db="EMBL/GenBank/DDBJ databases">
        <authorList>
            <consortium name="Pathogen Informatics"/>
            <person name="Doyle S."/>
        </authorList>
    </citation>
    <scope>NUCLEOTIDE SEQUENCE [LARGE SCALE GENOMIC DNA]</scope>
    <source>
        <strain evidence="3 4">NCTC10738</strain>
    </source>
</reference>
<gene>
    <name evidence="3" type="ORF">NCTC10738_04430</name>
</gene>
<dbReference type="RefSeq" id="WP_115390554.1">
    <property type="nucleotide sequence ID" value="NZ_AP024609.1"/>
</dbReference>